<reference evidence="3" key="1">
    <citation type="submission" date="2020-11" db="EMBL/GenBank/DDBJ databases">
        <authorList>
            <consortium name="DOE Joint Genome Institute"/>
            <person name="Ahrendt S."/>
            <person name="Riley R."/>
            <person name="Andreopoulos W."/>
            <person name="Labutti K."/>
            <person name="Pangilinan J."/>
            <person name="Ruiz-Duenas F.J."/>
            <person name="Barrasa J.M."/>
            <person name="Sanchez-Garcia M."/>
            <person name="Camarero S."/>
            <person name="Miyauchi S."/>
            <person name="Serrano A."/>
            <person name="Linde D."/>
            <person name="Babiker R."/>
            <person name="Drula E."/>
            <person name="Ayuso-Fernandez I."/>
            <person name="Pacheco R."/>
            <person name="Padilla G."/>
            <person name="Ferreira P."/>
            <person name="Barriuso J."/>
            <person name="Kellner H."/>
            <person name="Castanera R."/>
            <person name="Alfaro M."/>
            <person name="Ramirez L."/>
            <person name="Pisabarro A.G."/>
            <person name="Kuo A."/>
            <person name="Tritt A."/>
            <person name="Lipzen A."/>
            <person name="He G."/>
            <person name="Yan M."/>
            <person name="Ng V."/>
            <person name="Cullen D."/>
            <person name="Martin F."/>
            <person name="Rosso M.-N."/>
            <person name="Henrissat B."/>
            <person name="Hibbett D."/>
            <person name="Martinez A.T."/>
            <person name="Grigoriev I.V."/>
        </authorList>
    </citation>
    <scope>NUCLEOTIDE SEQUENCE</scope>
    <source>
        <strain evidence="3">CBS 506.95</strain>
    </source>
</reference>
<dbReference type="GO" id="GO:1990423">
    <property type="term" value="C:RZZ complex"/>
    <property type="evidence" value="ECO:0007669"/>
    <property type="project" value="TreeGrafter"/>
</dbReference>
<comment type="caution">
    <text evidence="3">The sequence shown here is derived from an EMBL/GenBank/DDBJ whole genome shotgun (WGS) entry which is preliminary data.</text>
</comment>
<name>A0A9P6EKV3_9AGAR</name>
<evidence type="ECO:0000259" key="2">
    <source>
        <dbReference type="Pfam" id="PF22766"/>
    </source>
</evidence>
<proteinExistence type="predicted"/>
<dbReference type="AlphaFoldDB" id="A0A9P6EKV3"/>
<dbReference type="EMBL" id="MU157840">
    <property type="protein sequence ID" value="KAF9530454.1"/>
    <property type="molecule type" value="Genomic_DNA"/>
</dbReference>
<accession>A0A9P6EKV3</accession>
<dbReference type="InterPro" id="IPR055148">
    <property type="entry name" value="ZW10_C_2"/>
</dbReference>
<keyword evidence="4" id="KW-1185">Reference proteome</keyword>
<dbReference type="PANTHER" id="PTHR12205">
    <property type="entry name" value="CENTROMERE/KINETOCHORE PROTEIN ZW10"/>
    <property type="match status" value="1"/>
</dbReference>
<dbReference type="InterPro" id="IPR046362">
    <property type="entry name" value="Zw10/DSL1_C_sf"/>
</dbReference>
<feature type="region of interest" description="Disordered" evidence="1">
    <location>
        <begin position="607"/>
        <end position="664"/>
    </location>
</feature>
<feature type="compositionally biased region" description="Acidic residues" evidence="1">
    <location>
        <begin position="557"/>
        <end position="568"/>
    </location>
</feature>
<feature type="region of interest" description="Disordered" evidence="1">
    <location>
        <begin position="437"/>
        <end position="474"/>
    </location>
</feature>
<dbReference type="PANTHER" id="PTHR12205:SF0">
    <property type="entry name" value="CENTROMERE_KINETOCHORE PROTEIN ZW10 HOMOLOG"/>
    <property type="match status" value="1"/>
</dbReference>
<dbReference type="Pfam" id="PF22766">
    <property type="entry name" value="ZW10_C2"/>
    <property type="match status" value="1"/>
</dbReference>
<evidence type="ECO:0000313" key="4">
    <source>
        <dbReference type="Proteomes" id="UP000807306"/>
    </source>
</evidence>
<gene>
    <name evidence="3" type="ORF">CPB83DRAFT_850950</name>
</gene>
<evidence type="ECO:0000313" key="3">
    <source>
        <dbReference type="EMBL" id="KAF9530454.1"/>
    </source>
</evidence>
<feature type="domain" description="ZW10 C-terminal helical" evidence="2">
    <location>
        <begin position="835"/>
        <end position="978"/>
    </location>
</feature>
<evidence type="ECO:0000256" key="1">
    <source>
        <dbReference type="SAM" id="MobiDB-lite"/>
    </source>
</evidence>
<dbReference type="OrthoDB" id="534815at2759"/>
<dbReference type="GO" id="GO:0005737">
    <property type="term" value="C:cytoplasm"/>
    <property type="evidence" value="ECO:0007669"/>
    <property type="project" value="GOC"/>
</dbReference>
<feature type="compositionally biased region" description="Polar residues" evidence="1">
    <location>
        <begin position="528"/>
        <end position="538"/>
    </location>
</feature>
<dbReference type="GO" id="GO:0007094">
    <property type="term" value="P:mitotic spindle assembly checkpoint signaling"/>
    <property type="evidence" value="ECO:0007669"/>
    <property type="project" value="TreeGrafter"/>
</dbReference>
<protein>
    <recommendedName>
        <fullName evidence="2">ZW10 C-terminal helical domain-containing protein</fullName>
    </recommendedName>
</protein>
<dbReference type="Proteomes" id="UP000807306">
    <property type="component" value="Unassembled WGS sequence"/>
</dbReference>
<feature type="region of interest" description="Disordered" evidence="1">
    <location>
        <begin position="486"/>
        <end position="586"/>
    </location>
</feature>
<organism evidence="3 4">
    <name type="scientific">Crepidotus variabilis</name>
    <dbReference type="NCBI Taxonomy" id="179855"/>
    <lineage>
        <taxon>Eukaryota</taxon>
        <taxon>Fungi</taxon>
        <taxon>Dikarya</taxon>
        <taxon>Basidiomycota</taxon>
        <taxon>Agaricomycotina</taxon>
        <taxon>Agaricomycetes</taxon>
        <taxon>Agaricomycetidae</taxon>
        <taxon>Agaricales</taxon>
        <taxon>Agaricineae</taxon>
        <taxon>Crepidotaceae</taxon>
        <taxon>Crepidotus</taxon>
    </lineage>
</organism>
<feature type="compositionally biased region" description="Acidic residues" evidence="1">
    <location>
        <begin position="508"/>
        <end position="523"/>
    </location>
</feature>
<sequence>MAFPVPDHLPKRSIAVDISSQILYKIDEATRDTLNASLASGWIRELDESIEATKYRVHERIQSEVPKFRQQLETSRSVHTRYGTLTSRVDELKDALSNPENGILTNLICSLTTHSRLAQDAMDTAAIFEAFSSLLLCKNAYVSLASLAQAGHLPEAVKATANVENLLQEMPCFLAQTPVADDLKNKFTATRTRVQDQLGDAYSRSIMVSPTAILIRPFVQVRGSQTTLQLKELLCSVAPSSLAHHLTILRRDLLAFFVDHVLKQPYSIDAQSSSPDESKLSLIPAPPNEDAGKRLQNLSSVLAFLADHLFSNLPTQEATQFTRSIAKPVATSVLTNLLMPTLPSSFGLLPSFLVLLKQAVKFEEKDIGRLLDSAINEGSIKAWSDGISGHYERRRRIEILESTRKEIIAPEGQSETFQAFTEGSPETSLPSVVPVQEDEDVHSGEAWGLDEPPSAALLEGSPNGRSFDDNVFTTDTSEGDAAIAAESWDLDEPSTPTTPNIPEADSWGLDEDIDSIPDPEPEVLGEQQAPNTNSNMQSESDDAWGWNDEPVHAPADDGAENDNWDDPWADSIDGGPSAPAPAPASPLLSPASVVSLKAATRLEKKFASKSKKQLNGHSASSSLSSPSVSEPAGPSFSLSTPSPPPQASTEDHQATIRGRRQSTLKRPAAVLTTIAPKEHYLVPKRTKRVIKIVEKVIDESKLFYASNLFPESKDMVPAPGSILSQSASSILDLYQVLYPTKHTKELEDPVRGLLFSNSCLYMSGAIHRIEDTLYGHSALKDRLSECRRHLQVLSDSWYSNTIERQQLAIDKILADGAEGFAYTGDQDRYDDCEAAVNSVLQHIKKLANRLKGILTKTKYYNAIGSVANAALSRVLQDVLALPDIPEVESHRLSELCRILNSLEGLFSEDPDQPSFVAAYVPNWFKFSYLSELLEASLADITYLFEQGALVDFQVGELVNLVRALFADTQLRINTINKILAGHPTPSH</sequence>
<feature type="compositionally biased region" description="Low complexity" evidence="1">
    <location>
        <begin position="618"/>
        <end position="640"/>
    </location>
</feature>
<dbReference type="GO" id="GO:0006888">
    <property type="term" value="P:endoplasmic reticulum to Golgi vesicle-mediated transport"/>
    <property type="evidence" value="ECO:0007669"/>
    <property type="project" value="TreeGrafter"/>
</dbReference>
<dbReference type="Gene3D" id="1.10.357.150">
    <property type="match status" value="1"/>
</dbReference>